<accession>A0A4Y2P4C0</accession>
<proteinExistence type="predicted"/>
<evidence type="ECO:0000256" key="1">
    <source>
        <dbReference type="SAM" id="MobiDB-lite"/>
    </source>
</evidence>
<sequence length="123" mass="13896">MRDGLPIFRHGQMTRTKPELAPNSPNFRAAPACGHLIHDGGFNEYHIHQYIREDKDNGSRELAYLHLIRPLGLGDIEQQHVSLAAPSGGDRHKSHIQGSTYPRYATVTNNNKQILKSKQYVEV</sequence>
<organism evidence="2 3">
    <name type="scientific">Araneus ventricosus</name>
    <name type="common">Orbweaver spider</name>
    <name type="synonym">Epeira ventricosa</name>
    <dbReference type="NCBI Taxonomy" id="182803"/>
    <lineage>
        <taxon>Eukaryota</taxon>
        <taxon>Metazoa</taxon>
        <taxon>Ecdysozoa</taxon>
        <taxon>Arthropoda</taxon>
        <taxon>Chelicerata</taxon>
        <taxon>Arachnida</taxon>
        <taxon>Araneae</taxon>
        <taxon>Araneomorphae</taxon>
        <taxon>Entelegynae</taxon>
        <taxon>Araneoidea</taxon>
        <taxon>Araneidae</taxon>
        <taxon>Araneus</taxon>
    </lineage>
</organism>
<evidence type="ECO:0000313" key="2">
    <source>
        <dbReference type="EMBL" id="GBN46728.1"/>
    </source>
</evidence>
<dbReference type="Proteomes" id="UP000499080">
    <property type="component" value="Unassembled WGS sequence"/>
</dbReference>
<gene>
    <name evidence="2" type="ORF">AVEN_170850_1</name>
</gene>
<feature type="region of interest" description="Disordered" evidence="1">
    <location>
        <begin position="1"/>
        <end position="24"/>
    </location>
</feature>
<comment type="caution">
    <text evidence="2">The sequence shown here is derived from an EMBL/GenBank/DDBJ whole genome shotgun (WGS) entry which is preliminary data.</text>
</comment>
<dbReference type="EMBL" id="BGPR01010543">
    <property type="protein sequence ID" value="GBN46728.1"/>
    <property type="molecule type" value="Genomic_DNA"/>
</dbReference>
<dbReference type="AlphaFoldDB" id="A0A4Y2P4C0"/>
<keyword evidence="3" id="KW-1185">Reference proteome</keyword>
<protein>
    <submittedName>
        <fullName evidence="2">Uncharacterized protein</fullName>
    </submittedName>
</protein>
<name>A0A4Y2P4C0_ARAVE</name>
<evidence type="ECO:0000313" key="3">
    <source>
        <dbReference type="Proteomes" id="UP000499080"/>
    </source>
</evidence>
<reference evidence="2 3" key="1">
    <citation type="journal article" date="2019" name="Sci. Rep.">
        <title>Orb-weaving spider Araneus ventricosus genome elucidates the spidroin gene catalogue.</title>
        <authorList>
            <person name="Kono N."/>
            <person name="Nakamura H."/>
            <person name="Ohtoshi R."/>
            <person name="Moran D.A.P."/>
            <person name="Shinohara A."/>
            <person name="Yoshida Y."/>
            <person name="Fujiwara M."/>
            <person name="Mori M."/>
            <person name="Tomita M."/>
            <person name="Arakawa K."/>
        </authorList>
    </citation>
    <scope>NUCLEOTIDE SEQUENCE [LARGE SCALE GENOMIC DNA]</scope>
</reference>